<evidence type="ECO:0000259" key="1">
    <source>
        <dbReference type="Pfam" id="PF16747"/>
    </source>
</evidence>
<protein>
    <recommendedName>
        <fullName evidence="1">Surface-adhesin protein E-like domain-containing protein</fullName>
    </recommendedName>
</protein>
<sequence>MSAPARCRTEASRGFRAAPGIAGMNRPRRRNLPGCRLALVALLLAGCATEAPAPVAAPEPAPPPPVGWESIPSLNTSGDIVSGYVQRRGLVRAGAVRRAWILLNLREPIPIPETGGQAHSVRFMGEYRCAERQWRPLEGAWFARQNAQEPVHAERPRRRDFQAATPGTLGGSFLDAACSL</sequence>
<name>A0A9X9WYL9_9PROT</name>
<dbReference type="InterPro" id="IPR031939">
    <property type="entry name" value="Adhesin_E-like"/>
</dbReference>
<feature type="domain" description="Surface-adhesin protein E-like" evidence="1">
    <location>
        <begin position="77"/>
        <end position="179"/>
    </location>
</feature>
<dbReference type="EMBL" id="JAAEDM010000036">
    <property type="protein sequence ID" value="MBR0672248.1"/>
    <property type="molecule type" value="Genomic_DNA"/>
</dbReference>
<gene>
    <name evidence="2" type="ORF">GXW76_13785</name>
</gene>
<reference evidence="2" key="1">
    <citation type="submission" date="2020-01" db="EMBL/GenBank/DDBJ databases">
        <authorList>
            <person name="Rat A."/>
        </authorList>
    </citation>
    <scope>NUCLEOTIDE SEQUENCE</scope>
    <source>
        <strain evidence="2">LMG 31231</strain>
    </source>
</reference>
<dbReference type="Pfam" id="PF16747">
    <property type="entry name" value="Adhesin_E"/>
    <property type="match status" value="1"/>
</dbReference>
<evidence type="ECO:0000313" key="3">
    <source>
        <dbReference type="Proteomes" id="UP001138751"/>
    </source>
</evidence>
<reference evidence="2" key="2">
    <citation type="journal article" date="2021" name="Syst. Appl. Microbiol.">
        <title>Roseomonas hellenica sp. nov., isolated from roots of wild-growing Alkanna tinctoria.</title>
        <authorList>
            <person name="Rat A."/>
            <person name="Naranjo H.D."/>
            <person name="Lebbe L."/>
            <person name="Cnockaert M."/>
            <person name="Krigas N."/>
            <person name="Grigoriadou K."/>
            <person name="Maloupa E."/>
            <person name="Willems A."/>
        </authorList>
    </citation>
    <scope>NUCLEOTIDE SEQUENCE</scope>
    <source>
        <strain evidence="2">LMG 31231</strain>
    </source>
</reference>
<organism evidence="2 3">
    <name type="scientific">Neoroseomonas soli</name>
    <dbReference type="NCBI Taxonomy" id="1081025"/>
    <lineage>
        <taxon>Bacteria</taxon>
        <taxon>Pseudomonadati</taxon>
        <taxon>Pseudomonadota</taxon>
        <taxon>Alphaproteobacteria</taxon>
        <taxon>Acetobacterales</taxon>
        <taxon>Acetobacteraceae</taxon>
        <taxon>Neoroseomonas</taxon>
    </lineage>
</organism>
<comment type="caution">
    <text evidence="2">The sequence shown here is derived from an EMBL/GenBank/DDBJ whole genome shotgun (WGS) entry which is preliminary data.</text>
</comment>
<dbReference type="Proteomes" id="UP001138751">
    <property type="component" value="Unassembled WGS sequence"/>
</dbReference>
<accession>A0A9X9WYL9</accession>
<evidence type="ECO:0000313" key="2">
    <source>
        <dbReference type="EMBL" id="MBR0672248.1"/>
    </source>
</evidence>
<keyword evidence="3" id="KW-1185">Reference proteome</keyword>
<dbReference type="RefSeq" id="WP_211862672.1">
    <property type="nucleotide sequence ID" value="NZ_JAAEDM010000036.1"/>
</dbReference>
<proteinExistence type="predicted"/>
<dbReference type="AlphaFoldDB" id="A0A9X9WYL9"/>